<dbReference type="NCBIfam" id="TIGR01552">
    <property type="entry name" value="phd_fam"/>
    <property type="match status" value="1"/>
</dbReference>
<dbReference type="Pfam" id="PF02604">
    <property type="entry name" value="PhdYeFM_antitox"/>
    <property type="match status" value="1"/>
</dbReference>
<comment type="similarity">
    <text evidence="1 2">Belongs to the phD/YefM antitoxin family.</text>
</comment>
<comment type="function">
    <text evidence="2">Antitoxin component of a type II toxin-antitoxin (TA) system.</text>
</comment>
<keyword evidence="4" id="KW-1185">Reference proteome</keyword>
<sequence length="104" mass="11800">MKVMTARDAKNHFGEFLHSAQREPVIITKNDRPVGIMISMEDAEASLLPEMMMAKEPGHEEWVANKVAETMRRVDSGETTLIEHADAMKQIRSRIAARLLKPTR</sequence>
<evidence type="ECO:0000313" key="3">
    <source>
        <dbReference type="EMBL" id="OAN63332.1"/>
    </source>
</evidence>
<gene>
    <name evidence="3" type="ORF">A6A05_19215</name>
</gene>
<comment type="caution">
    <text evidence="3">The sequence shown here is derived from an EMBL/GenBank/DDBJ whole genome shotgun (WGS) entry which is preliminary data.</text>
</comment>
<dbReference type="InterPro" id="IPR036165">
    <property type="entry name" value="YefM-like_sf"/>
</dbReference>
<organism evidence="3 4">
    <name type="scientific">Magnetospirillum moscoviense</name>
    <dbReference type="NCBI Taxonomy" id="1437059"/>
    <lineage>
        <taxon>Bacteria</taxon>
        <taxon>Pseudomonadati</taxon>
        <taxon>Pseudomonadota</taxon>
        <taxon>Alphaproteobacteria</taxon>
        <taxon>Rhodospirillales</taxon>
        <taxon>Rhodospirillaceae</taxon>
        <taxon>Magnetospirillum</taxon>
    </lineage>
</organism>
<dbReference type="Gene3D" id="3.40.1620.10">
    <property type="entry name" value="YefM-like domain"/>
    <property type="match status" value="1"/>
</dbReference>
<reference evidence="3 4" key="1">
    <citation type="submission" date="2016-04" db="EMBL/GenBank/DDBJ databases">
        <title>Draft genome sequence of freshwater magnetotactic bacteria Magnetospirillum marisnigri SP-1 and Magnetospirillum moscoviense BB-1.</title>
        <authorList>
            <person name="Koziaeva V."/>
            <person name="Dziuba M.V."/>
            <person name="Ivanov T.M."/>
            <person name="Kuznetsov B."/>
            <person name="Grouzdev D.S."/>
        </authorList>
    </citation>
    <scope>NUCLEOTIDE SEQUENCE [LARGE SCALE GENOMIC DNA]</scope>
    <source>
        <strain evidence="3 4">BB-1</strain>
    </source>
</reference>
<accession>A0A178MZ91</accession>
<dbReference type="AlphaFoldDB" id="A0A178MZ91"/>
<dbReference type="STRING" id="1437059.A6A05_19215"/>
<name>A0A178MZ91_9PROT</name>
<evidence type="ECO:0000256" key="1">
    <source>
        <dbReference type="ARBA" id="ARBA00009981"/>
    </source>
</evidence>
<proteinExistence type="inferred from homology"/>
<dbReference type="EMBL" id="LWQU01000042">
    <property type="protein sequence ID" value="OAN63332.1"/>
    <property type="molecule type" value="Genomic_DNA"/>
</dbReference>
<protein>
    <recommendedName>
        <fullName evidence="2">Antitoxin</fullName>
    </recommendedName>
</protein>
<dbReference type="Proteomes" id="UP000078543">
    <property type="component" value="Unassembled WGS sequence"/>
</dbReference>
<dbReference type="OrthoDB" id="165038at2"/>
<dbReference type="InterPro" id="IPR006442">
    <property type="entry name" value="Antitoxin_Phd/YefM"/>
</dbReference>
<evidence type="ECO:0000313" key="4">
    <source>
        <dbReference type="Proteomes" id="UP000078543"/>
    </source>
</evidence>
<dbReference type="SUPFAM" id="SSF143120">
    <property type="entry name" value="YefM-like"/>
    <property type="match status" value="1"/>
</dbReference>
<evidence type="ECO:0000256" key="2">
    <source>
        <dbReference type="RuleBase" id="RU362080"/>
    </source>
</evidence>